<dbReference type="GO" id="GO:0006402">
    <property type="term" value="P:mRNA catabolic process"/>
    <property type="evidence" value="ECO:0007669"/>
    <property type="project" value="InterPro"/>
</dbReference>
<dbReference type="EMBL" id="CP036262">
    <property type="protein sequence ID" value="QDS95450.1"/>
    <property type="molecule type" value="Genomic_DNA"/>
</dbReference>
<dbReference type="KEGG" id="rml:FF011L_42460"/>
<dbReference type="OrthoDB" id="292005at2"/>
<dbReference type="InterPro" id="IPR003751">
    <property type="entry name" value="CsrA"/>
</dbReference>
<proteinExistence type="predicted"/>
<dbReference type="Proteomes" id="UP000320672">
    <property type="component" value="Chromosome"/>
</dbReference>
<dbReference type="GO" id="GO:0003723">
    <property type="term" value="F:RNA binding"/>
    <property type="evidence" value="ECO:0007669"/>
    <property type="project" value="InterPro"/>
</dbReference>
<accession>A0A517MKT3</accession>
<name>A0A517MKT3_9BACT</name>
<protein>
    <submittedName>
        <fullName evidence="1">Carbon storage regulator</fullName>
    </submittedName>
</protein>
<dbReference type="GO" id="GO:0006109">
    <property type="term" value="P:regulation of carbohydrate metabolic process"/>
    <property type="evidence" value="ECO:0007669"/>
    <property type="project" value="InterPro"/>
</dbReference>
<dbReference type="AlphaFoldDB" id="A0A517MKT3"/>
<organism evidence="1 2">
    <name type="scientific">Roseimaritima multifibrata</name>
    <dbReference type="NCBI Taxonomy" id="1930274"/>
    <lineage>
        <taxon>Bacteria</taxon>
        <taxon>Pseudomonadati</taxon>
        <taxon>Planctomycetota</taxon>
        <taxon>Planctomycetia</taxon>
        <taxon>Pirellulales</taxon>
        <taxon>Pirellulaceae</taxon>
        <taxon>Roseimaritima</taxon>
    </lineage>
</organism>
<dbReference type="InterPro" id="IPR036107">
    <property type="entry name" value="CsrA_sf"/>
</dbReference>
<dbReference type="Gene3D" id="2.60.40.4380">
    <property type="entry name" value="Translational regulator CsrA"/>
    <property type="match status" value="1"/>
</dbReference>
<evidence type="ECO:0000313" key="1">
    <source>
        <dbReference type="EMBL" id="QDS95450.1"/>
    </source>
</evidence>
<reference evidence="1 2" key="1">
    <citation type="submission" date="2019-02" db="EMBL/GenBank/DDBJ databases">
        <title>Deep-cultivation of Planctomycetes and their phenomic and genomic characterization uncovers novel biology.</title>
        <authorList>
            <person name="Wiegand S."/>
            <person name="Jogler M."/>
            <person name="Boedeker C."/>
            <person name="Pinto D."/>
            <person name="Vollmers J."/>
            <person name="Rivas-Marin E."/>
            <person name="Kohn T."/>
            <person name="Peeters S.H."/>
            <person name="Heuer A."/>
            <person name="Rast P."/>
            <person name="Oberbeckmann S."/>
            <person name="Bunk B."/>
            <person name="Jeske O."/>
            <person name="Meyerdierks A."/>
            <person name="Storesund J.E."/>
            <person name="Kallscheuer N."/>
            <person name="Luecker S."/>
            <person name="Lage O.M."/>
            <person name="Pohl T."/>
            <person name="Merkel B.J."/>
            <person name="Hornburger P."/>
            <person name="Mueller R.-W."/>
            <person name="Bruemmer F."/>
            <person name="Labrenz M."/>
            <person name="Spormann A.M."/>
            <person name="Op den Camp H."/>
            <person name="Overmann J."/>
            <person name="Amann R."/>
            <person name="Jetten M.S.M."/>
            <person name="Mascher T."/>
            <person name="Medema M.H."/>
            <person name="Devos D.P."/>
            <person name="Kaster A.-K."/>
            <person name="Ovreas L."/>
            <person name="Rohde M."/>
            <person name="Galperin M.Y."/>
            <person name="Jogler C."/>
        </authorList>
    </citation>
    <scope>NUCLEOTIDE SEQUENCE [LARGE SCALE GENOMIC DNA]</scope>
    <source>
        <strain evidence="1 2">FF011L</strain>
    </source>
</reference>
<sequence length="167" mass="18150">MLVLTRKTQEAFELPDVDVLVRVLRCSPSNVQIGIQAPLAIRILRSELHHNDLRTLPGESGQSQQQASRLIRRLESQLAALDGLAGGVELSAVDGAHLTSLVLEEAHETLRQLRRQLVVSQCRDIPSLETRSQGQVKAVTGSVATSVPENVASDRVRQSNSVYAVSA</sequence>
<keyword evidence="2" id="KW-1185">Reference proteome</keyword>
<dbReference type="SUPFAM" id="SSF117130">
    <property type="entry name" value="CsrA-like"/>
    <property type="match status" value="1"/>
</dbReference>
<dbReference type="RefSeq" id="WP_145353593.1">
    <property type="nucleotide sequence ID" value="NZ_CP036262.1"/>
</dbReference>
<evidence type="ECO:0000313" key="2">
    <source>
        <dbReference type="Proteomes" id="UP000320672"/>
    </source>
</evidence>
<gene>
    <name evidence="1" type="ORF">FF011L_42460</name>
</gene>
<dbReference type="Pfam" id="PF02599">
    <property type="entry name" value="CsrA"/>
    <property type="match status" value="1"/>
</dbReference>